<evidence type="ECO:0000313" key="4">
    <source>
        <dbReference type="EMBL" id="MBB4803324.1"/>
    </source>
</evidence>
<dbReference type="RefSeq" id="WP_184164630.1">
    <property type="nucleotide sequence ID" value="NZ_JACHLD010000005.1"/>
</dbReference>
<feature type="chain" id="PRO_5030694750" evidence="2">
    <location>
        <begin position="22"/>
        <end position="467"/>
    </location>
</feature>
<dbReference type="EMBL" id="JACHLD010000005">
    <property type="protein sequence ID" value="MBB4803324.1"/>
    <property type="molecule type" value="Genomic_DNA"/>
</dbReference>
<dbReference type="AlphaFoldDB" id="A0A7W7IZ88"/>
<feature type="signal peptide" evidence="2">
    <location>
        <begin position="1"/>
        <end position="21"/>
    </location>
</feature>
<name>A0A7W7IZ88_9FLAO</name>
<dbReference type="PANTHER" id="PTHR47197:SF3">
    <property type="entry name" value="DIHYDRO-HEME D1 DEHYDROGENASE"/>
    <property type="match status" value="1"/>
</dbReference>
<keyword evidence="5" id="KW-1185">Reference proteome</keyword>
<evidence type="ECO:0000256" key="1">
    <source>
        <dbReference type="ARBA" id="ARBA00022729"/>
    </source>
</evidence>
<dbReference type="PANTHER" id="PTHR47197">
    <property type="entry name" value="PROTEIN NIRF"/>
    <property type="match status" value="1"/>
</dbReference>
<comment type="caution">
    <text evidence="4">The sequence shown here is derived from an EMBL/GenBank/DDBJ whole genome shotgun (WGS) entry which is preliminary data.</text>
</comment>
<dbReference type="InterPro" id="IPR048433">
    <property type="entry name" value="YNCE-like_beta-prop"/>
</dbReference>
<keyword evidence="1 2" id="KW-0732">Signal</keyword>
<evidence type="ECO:0000256" key="2">
    <source>
        <dbReference type="SAM" id="SignalP"/>
    </source>
</evidence>
<dbReference type="Pfam" id="PF21783">
    <property type="entry name" value="YNCE"/>
    <property type="match status" value="1"/>
</dbReference>
<gene>
    <name evidence="4" type="ORF">HNP37_003399</name>
</gene>
<evidence type="ECO:0000259" key="3">
    <source>
        <dbReference type="Pfam" id="PF21783"/>
    </source>
</evidence>
<dbReference type="Proteomes" id="UP000561681">
    <property type="component" value="Unassembled WGS sequence"/>
</dbReference>
<sequence length="467" mass="50928">MNKLKSSFLTIFIFTSLNIWAQSPYKNDRVYTGNQVSNTVSVVDPSQNKLLGEIKLGIPYPNVLTPLYKGQTLVHGLRYSPKRKLLAAVSIGSNAVTFISTENNKVLKTIYVGRSPHEPTFTPDSKYVWVSVRGEGYISVIDVDKMEEVRKVPVADGPGMVAFSPDGKFAYVCSSFTPELDVVSTSSYKVIKRVKIASPFSPNIFTSPDGKWVALTLKDIGAVVVVNTKTLEVVKQMNTGGITNHVTFSNLGNLQRMFVTVGAENKVRVFDVAKNFMETDTINVGALPHGLWPSADGKVLYVGLEYGDEVQAIDLVNLKVISTIKIGQSPQALVYADDAVVDYTKSLENLSPLNDSVSTQIISLNSIKGNAAHGNLAVRPIGVTDLIEQIYTNLIPGKTYTLAFSKSAVAPFTNDYEVNTFIANAQGKYSGQSIGLIKSVNNTSAKDYKHLILIDNDTKDVVLLDNL</sequence>
<protein>
    <submittedName>
        <fullName evidence="4">YVTN family beta-propeller protein</fullName>
    </submittedName>
</protein>
<accession>A0A7W7IZ88</accession>
<reference evidence="4 5" key="1">
    <citation type="submission" date="2020-08" db="EMBL/GenBank/DDBJ databases">
        <title>Functional genomics of gut bacteria from endangered species of beetles.</title>
        <authorList>
            <person name="Carlos-Shanley C."/>
        </authorList>
    </citation>
    <scope>NUCLEOTIDE SEQUENCE [LARGE SCALE GENOMIC DNA]</scope>
    <source>
        <strain evidence="4 5">S00142</strain>
    </source>
</reference>
<dbReference type="Gene3D" id="2.130.10.10">
    <property type="entry name" value="YVTN repeat-like/Quinoprotein amine dehydrogenase"/>
    <property type="match status" value="2"/>
</dbReference>
<proteinExistence type="predicted"/>
<feature type="domain" description="YNCE-like beta-propeller" evidence="3">
    <location>
        <begin position="91"/>
        <end position="197"/>
    </location>
</feature>
<dbReference type="SUPFAM" id="SSF50974">
    <property type="entry name" value="Nitrous oxide reductase, N-terminal domain"/>
    <property type="match status" value="1"/>
</dbReference>
<evidence type="ECO:0000313" key="5">
    <source>
        <dbReference type="Proteomes" id="UP000561681"/>
    </source>
</evidence>
<organism evidence="4 5">
    <name type="scientific">Flavobacterium nitrogenifigens</name>
    <dbReference type="NCBI Taxonomy" id="1617283"/>
    <lineage>
        <taxon>Bacteria</taxon>
        <taxon>Pseudomonadati</taxon>
        <taxon>Bacteroidota</taxon>
        <taxon>Flavobacteriia</taxon>
        <taxon>Flavobacteriales</taxon>
        <taxon>Flavobacteriaceae</taxon>
        <taxon>Flavobacterium</taxon>
    </lineage>
</organism>
<dbReference type="InterPro" id="IPR011045">
    <property type="entry name" value="N2O_reductase_N"/>
</dbReference>
<dbReference type="InterPro" id="IPR051200">
    <property type="entry name" value="Host-pathogen_enzymatic-act"/>
</dbReference>
<dbReference type="InterPro" id="IPR015943">
    <property type="entry name" value="WD40/YVTN_repeat-like_dom_sf"/>
</dbReference>